<dbReference type="Ensembl" id="ENSCCET00000009047.1">
    <property type="protein sequence ID" value="ENSCCEP00000005466.1"/>
    <property type="gene ID" value="ENSCCEG00000006029.1"/>
</dbReference>
<evidence type="ECO:0000313" key="2">
    <source>
        <dbReference type="Proteomes" id="UP000694410"/>
    </source>
</evidence>
<dbReference type="AlphaFoldDB" id="A0A8C0ZA27"/>
<evidence type="ECO:0000313" key="1">
    <source>
        <dbReference type="Ensembl" id="ENSCCEP00000005466.1"/>
    </source>
</evidence>
<sequence>MLWGRAPSFPWKFPVFPPDSLGFIFDVRSGAVRAQGGCSENMKEKVQVVRAVVPQPSTP</sequence>
<organism evidence="1 2">
    <name type="scientific">Cyanistes caeruleus</name>
    <name type="common">Eurasian blue tit</name>
    <name type="synonym">Parus caeruleus</name>
    <dbReference type="NCBI Taxonomy" id="156563"/>
    <lineage>
        <taxon>Eukaryota</taxon>
        <taxon>Metazoa</taxon>
        <taxon>Chordata</taxon>
        <taxon>Craniata</taxon>
        <taxon>Vertebrata</taxon>
        <taxon>Euteleostomi</taxon>
        <taxon>Archelosauria</taxon>
        <taxon>Archosauria</taxon>
        <taxon>Dinosauria</taxon>
        <taxon>Saurischia</taxon>
        <taxon>Theropoda</taxon>
        <taxon>Coelurosauria</taxon>
        <taxon>Aves</taxon>
        <taxon>Neognathae</taxon>
        <taxon>Neoaves</taxon>
        <taxon>Telluraves</taxon>
        <taxon>Australaves</taxon>
        <taxon>Passeriformes</taxon>
        <taxon>Paridae</taxon>
        <taxon>Cyanistes</taxon>
    </lineage>
</organism>
<reference evidence="1" key="1">
    <citation type="submission" date="2025-08" db="UniProtKB">
        <authorList>
            <consortium name="Ensembl"/>
        </authorList>
    </citation>
    <scope>IDENTIFICATION</scope>
</reference>
<accession>A0A8C0ZA27</accession>
<keyword evidence="2" id="KW-1185">Reference proteome</keyword>
<name>A0A8C0ZA27_CYACU</name>
<protein>
    <submittedName>
        <fullName evidence="1">Uncharacterized protein</fullName>
    </submittedName>
</protein>
<proteinExistence type="predicted"/>
<reference evidence="1" key="2">
    <citation type="submission" date="2025-09" db="UniProtKB">
        <authorList>
            <consortium name="Ensembl"/>
        </authorList>
    </citation>
    <scope>IDENTIFICATION</scope>
</reference>
<dbReference type="Proteomes" id="UP000694410">
    <property type="component" value="Unplaced"/>
</dbReference>